<protein>
    <recommendedName>
        <fullName evidence="5">FYVE-type domain-containing protein</fullName>
    </recommendedName>
</protein>
<evidence type="ECO:0000256" key="2">
    <source>
        <dbReference type="SAM" id="MobiDB-lite"/>
    </source>
</evidence>
<feature type="coiled-coil region" evidence="1">
    <location>
        <begin position="52"/>
        <end position="79"/>
    </location>
</feature>
<sequence>MNCTKCNKKSKEVFNCDSCKRSFCTNCSELTSEEIRCLTLRKRKLLFLCPDCETGLREIHILKQQVTELKEEIHNMKQQHSSNGPGLNSFLQMETYITEMQDRQNQSNQTTRSSRILDDTNTIKAVLSPIDLDDTYKFKIQRLGKFDPEKNRLIKQQVTELKEEIHNMKQQHSSNGPGLNSFLQMETYITEMQDRQNQSNQTTRSSRILDDTNTIKAVLSPIDLDDTDPSPVCCENSIGCLNLMYVSRTHRFWRQTGYVNYQSISGVTPSDSSARRIEPDFGSGESRPSRKTEMSPRYEQFAVKLIRAKYSQMDISNWIAARLRRDTAYVALQNCISAEGHAGLSICCNVIFKRTVYYKQAA</sequence>
<dbReference type="AlphaFoldDB" id="A0AAV8YL58"/>
<keyword evidence="4" id="KW-1185">Reference proteome</keyword>
<keyword evidence="1" id="KW-0175">Coiled coil</keyword>
<gene>
    <name evidence="3" type="ORF">NQ318_010964</name>
</gene>
<evidence type="ECO:0000256" key="1">
    <source>
        <dbReference type="SAM" id="Coils"/>
    </source>
</evidence>
<accession>A0AAV8YL58</accession>
<organism evidence="3 4">
    <name type="scientific">Aromia moschata</name>
    <dbReference type="NCBI Taxonomy" id="1265417"/>
    <lineage>
        <taxon>Eukaryota</taxon>
        <taxon>Metazoa</taxon>
        <taxon>Ecdysozoa</taxon>
        <taxon>Arthropoda</taxon>
        <taxon>Hexapoda</taxon>
        <taxon>Insecta</taxon>
        <taxon>Pterygota</taxon>
        <taxon>Neoptera</taxon>
        <taxon>Endopterygota</taxon>
        <taxon>Coleoptera</taxon>
        <taxon>Polyphaga</taxon>
        <taxon>Cucujiformia</taxon>
        <taxon>Chrysomeloidea</taxon>
        <taxon>Cerambycidae</taxon>
        <taxon>Cerambycinae</taxon>
        <taxon>Callichromatini</taxon>
        <taxon>Aromia</taxon>
    </lineage>
</organism>
<evidence type="ECO:0000313" key="4">
    <source>
        <dbReference type="Proteomes" id="UP001162162"/>
    </source>
</evidence>
<evidence type="ECO:0000313" key="3">
    <source>
        <dbReference type="EMBL" id="KAJ8952054.1"/>
    </source>
</evidence>
<comment type="caution">
    <text evidence="3">The sequence shown here is derived from an EMBL/GenBank/DDBJ whole genome shotgun (WGS) entry which is preliminary data.</text>
</comment>
<feature type="region of interest" description="Disordered" evidence="2">
    <location>
        <begin position="266"/>
        <end position="295"/>
    </location>
</feature>
<name>A0AAV8YL58_9CUCU</name>
<evidence type="ECO:0008006" key="5">
    <source>
        <dbReference type="Google" id="ProtNLM"/>
    </source>
</evidence>
<proteinExistence type="predicted"/>
<reference evidence="3" key="1">
    <citation type="journal article" date="2023" name="Insect Mol. Biol.">
        <title>Genome sequencing provides insights into the evolution of gene families encoding plant cell wall-degrading enzymes in longhorned beetles.</title>
        <authorList>
            <person name="Shin N.R."/>
            <person name="Okamura Y."/>
            <person name="Kirsch R."/>
            <person name="Pauchet Y."/>
        </authorList>
    </citation>
    <scope>NUCLEOTIDE SEQUENCE</scope>
    <source>
        <strain evidence="3">AMC_N1</strain>
    </source>
</reference>
<dbReference type="Proteomes" id="UP001162162">
    <property type="component" value="Unassembled WGS sequence"/>
</dbReference>
<dbReference type="EMBL" id="JAPWTK010000074">
    <property type="protein sequence ID" value="KAJ8952054.1"/>
    <property type="molecule type" value="Genomic_DNA"/>
</dbReference>